<organism evidence="7 8">
    <name type="scientific">Pseudoalteromonas denitrificans DSM 6059</name>
    <dbReference type="NCBI Taxonomy" id="1123010"/>
    <lineage>
        <taxon>Bacteria</taxon>
        <taxon>Pseudomonadati</taxon>
        <taxon>Pseudomonadota</taxon>
        <taxon>Gammaproteobacteria</taxon>
        <taxon>Alteromonadales</taxon>
        <taxon>Pseudoalteromonadaceae</taxon>
        <taxon>Pseudoalteromonas</taxon>
    </lineage>
</organism>
<keyword evidence="6" id="KW-0012">Acyltransferase</keyword>
<dbReference type="PANTHER" id="PTHR30606:SF10">
    <property type="entry name" value="PHOSPHATIDYLINOSITOL MANNOSIDE ACYLTRANSFERASE"/>
    <property type="match status" value="1"/>
</dbReference>
<dbReference type="Proteomes" id="UP000198862">
    <property type="component" value="Unassembled WGS sequence"/>
</dbReference>
<keyword evidence="3" id="KW-0997">Cell inner membrane</keyword>
<dbReference type="CDD" id="cd07984">
    <property type="entry name" value="LPLAT_LABLAT-like"/>
    <property type="match status" value="1"/>
</dbReference>
<dbReference type="InterPro" id="IPR004960">
    <property type="entry name" value="LipA_acyltrans"/>
</dbReference>
<dbReference type="GO" id="GO:0016746">
    <property type="term" value="F:acyltransferase activity"/>
    <property type="evidence" value="ECO:0007669"/>
    <property type="project" value="UniProtKB-KW"/>
</dbReference>
<dbReference type="GO" id="GO:0009247">
    <property type="term" value="P:glycolipid biosynthetic process"/>
    <property type="evidence" value="ECO:0007669"/>
    <property type="project" value="UniProtKB-ARBA"/>
</dbReference>
<gene>
    <name evidence="7" type="ORF">SAMN02745724_03451</name>
</gene>
<accession>A0A1I1PQQ5</accession>
<evidence type="ECO:0000256" key="6">
    <source>
        <dbReference type="ARBA" id="ARBA00023315"/>
    </source>
</evidence>
<reference evidence="7 8" key="1">
    <citation type="submission" date="2016-10" db="EMBL/GenBank/DDBJ databases">
        <authorList>
            <person name="de Groot N.N."/>
        </authorList>
    </citation>
    <scope>NUCLEOTIDE SEQUENCE [LARGE SCALE GENOMIC DNA]</scope>
    <source>
        <strain evidence="7 8">DSM 6059</strain>
    </source>
</reference>
<dbReference type="GO" id="GO:0005886">
    <property type="term" value="C:plasma membrane"/>
    <property type="evidence" value="ECO:0007669"/>
    <property type="project" value="UniProtKB-SubCell"/>
</dbReference>
<keyword evidence="4 7" id="KW-0808">Transferase</keyword>
<evidence type="ECO:0000256" key="1">
    <source>
        <dbReference type="ARBA" id="ARBA00004533"/>
    </source>
</evidence>
<evidence type="ECO:0000313" key="8">
    <source>
        <dbReference type="Proteomes" id="UP000198862"/>
    </source>
</evidence>
<dbReference type="PANTHER" id="PTHR30606">
    <property type="entry name" value="LIPID A BIOSYNTHESIS LAUROYL ACYLTRANSFERASE"/>
    <property type="match status" value="1"/>
</dbReference>
<keyword evidence="8" id="KW-1185">Reference proteome</keyword>
<dbReference type="Pfam" id="PF03279">
    <property type="entry name" value="Lip_A_acyltrans"/>
    <property type="match status" value="1"/>
</dbReference>
<keyword evidence="2" id="KW-1003">Cell membrane</keyword>
<dbReference type="OrthoDB" id="9803456at2"/>
<evidence type="ECO:0000256" key="2">
    <source>
        <dbReference type="ARBA" id="ARBA00022475"/>
    </source>
</evidence>
<protein>
    <submittedName>
        <fullName evidence="7">KDO2-lipid IV(A) lauroyltransferase</fullName>
    </submittedName>
</protein>
<proteinExistence type="predicted"/>
<comment type="subcellular location">
    <subcellularLocation>
        <location evidence="1">Cell inner membrane</location>
    </subcellularLocation>
</comment>
<evidence type="ECO:0000256" key="5">
    <source>
        <dbReference type="ARBA" id="ARBA00023136"/>
    </source>
</evidence>
<dbReference type="STRING" id="1123010.SAMN02745724_03451"/>
<dbReference type="RefSeq" id="WP_091987136.1">
    <property type="nucleotide sequence ID" value="NZ_FOLO01000032.1"/>
</dbReference>
<evidence type="ECO:0000256" key="4">
    <source>
        <dbReference type="ARBA" id="ARBA00022679"/>
    </source>
</evidence>
<sequence>MKNIMIDLSVRFLIKVLRLFTRAIRKKIAFFIAHKILKFSKKTRLRAISNISNAMPWLREEQVEKIAFSSYQTIVFGVMECFWLNDVDIDIECDEKTLELLNNPGGVSIATMHMSCYELVPFSVQQLTGAVTTLSKIPKFVKSAGEVYQDANINVIDKNQPNAFMKLLQASRKKQVICLHSDHYAKDVNVSFFNQKTGAPGGAAMLSAYSKVPLLLCYPILKSNGRYTVYLETIFAKSLDNSKESIAVGMQTIYDRFEKIILQYPEQWYWSYNRWRD</sequence>
<keyword evidence="5" id="KW-0472">Membrane</keyword>
<evidence type="ECO:0000313" key="7">
    <source>
        <dbReference type="EMBL" id="SFD09373.1"/>
    </source>
</evidence>
<evidence type="ECO:0000256" key="3">
    <source>
        <dbReference type="ARBA" id="ARBA00022519"/>
    </source>
</evidence>
<dbReference type="AlphaFoldDB" id="A0A1I1PQQ5"/>
<name>A0A1I1PQQ5_9GAMM</name>
<dbReference type="EMBL" id="FOLO01000032">
    <property type="protein sequence ID" value="SFD09373.1"/>
    <property type="molecule type" value="Genomic_DNA"/>
</dbReference>